<comment type="caution">
    <text evidence="2">The sequence shown here is derived from an EMBL/GenBank/DDBJ whole genome shotgun (WGS) entry which is preliminary data.</text>
</comment>
<reference evidence="2" key="1">
    <citation type="submission" date="2021-01" db="EMBL/GenBank/DDBJ databases">
        <title>Whole genome shotgun sequence of Planotetraspora thailandica NBRC 104271.</title>
        <authorList>
            <person name="Komaki H."/>
            <person name="Tamura T."/>
        </authorList>
    </citation>
    <scope>NUCLEOTIDE SEQUENCE</scope>
    <source>
        <strain evidence="2">NBRC 104271</strain>
    </source>
</reference>
<keyword evidence="3" id="KW-1185">Reference proteome</keyword>
<protein>
    <submittedName>
        <fullName evidence="2">Uncharacterized protein</fullName>
    </submittedName>
</protein>
<feature type="region of interest" description="Disordered" evidence="1">
    <location>
        <begin position="1"/>
        <end position="20"/>
    </location>
</feature>
<evidence type="ECO:0000313" key="3">
    <source>
        <dbReference type="Proteomes" id="UP000605992"/>
    </source>
</evidence>
<accession>A0A8J3V7B3</accession>
<organism evidence="2 3">
    <name type="scientific">Planotetraspora thailandica</name>
    <dbReference type="NCBI Taxonomy" id="487172"/>
    <lineage>
        <taxon>Bacteria</taxon>
        <taxon>Bacillati</taxon>
        <taxon>Actinomycetota</taxon>
        <taxon>Actinomycetes</taxon>
        <taxon>Streptosporangiales</taxon>
        <taxon>Streptosporangiaceae</taxon>
        <taxon>Planotetraspora</taxon>
    </lineage>
</organism>
<dbReference type="AlphaFoldDB" id="A0A8J3V7B3"/>
<sequence>MGVAKTSVWHTGLPASSTQGRVVTGWGAMSKSEDEARDLIATMKEQESADLG</sequence>
<dbReference type="Proteomes" id="UP000605992">
    <property type="component" value="Unassembled WGS sequence"/>
</dbReference>
<name>A0A8J3V7B3_9ACTN</name>
<evidence type="ECO:0000256" key="1">
    <source>
        <dbReference type="SAM" id="MobiDB-lite"/>
    </source>
</evidence>
<proteinExistence type="predicted"/>
<evidence type="ECO:0000313" key="2">
    <source>
        <dbReference type="EMBL" id="GII56251.1"/>
    </source>
</evidence>
<dbReference type="EMBL" id="BOOR01000034">
    <property type="protein sequence ID" value="GII56251.1"/>
    <property type="molecule type" value="Genomic_DNA"/>
</dbReference>
<gene>
    <name evidence="2" type="ORF">Pth03_46400</name>
</gene>